<accession>A0ABP6ZB48</accession>
<reference evidence="4" key="1">
    <citation type="journal article" date="2019" name="Int. J. Syst. Evol. Microbiol.">
        <title>The Global Catalogue of Microorganisms (GCM) 10K type strain sequencing project: providing services to taxonomists for standard genome sequencing and annotation.</title>
        <authorList>
            <consortium name="The Broad Institute Genomics Platform"/>
            <consortium name="The Broad Institute Genome Sequencing Center for Infectious Disease"/>
            <person name="Wu L."/>
            <person name="Ma J."/>
        </authorList>
    </citation>
    <scope>NUCLEOTIDE SEQUENCE [LARGE SCALE GENOMIC DNA]</scope>
    <source>
        <strain evidence="4">JCM 16929</strain>
    </source>
</reference>
<comment type="caution">
    <text evidence="3">The sequence shown here is derived from an EMBL/GenBank/DDBJ whole genome shotgun (WGS) entry which is preliminary data.</text>
</comment>
<proteinExistence type="predicted"/>
<name>A0ABP6ZB48_9ACTN</name>
<dbReference type="InterPro" id="IPR026881">
    <property type="entry name" value="WYL_dom"/>
</dbReference>
<dbReference type="PROSITE" id="PS52050">
    <property type="entry name" value="WYL"/>
    <property type="match status" value="1"/>
</dbReference>
<dbReference type="PANTHER" id="PTHR34580">
    <property type="match status" value="1"/>
</dbReference>
<organism evidence="3 4">
    <name type="scientific">Microlunatus ginsengisoli</name>
    <dbReference type="NCBI Taxonomy" id="363863"/>
    <lineage>
        <taxon>Bacteria</taxon>
        <taxon>Bacillati</taxon>
        <taxon>Actinomycetota</taxon>
        <taxon>Actinomycetes</taxon>
        <taxon>Propionibacteriales</taxon>
        <taxon>Propionibacteriaceae</taxon>
        <taxon>Microlunatus</taxon>
    </lineage>
</organism>
<dbReference type="EMBL" id="BAABAB010000002">
    <property type="protein sequence ID" value="GAA3603061.1"/>
    <property type="molecule type" value="Genomic_DNA"/>
</dbReference>
<evidence type="ECO:0000313" key="4">
    <source>
        <dbReference type="Proteomes" id="UP001501490"/>
    </source>
</evidence>
<keyword evidence="4" id="KW-1185">Reference proteome</keyword>
<evidence type="ECO:0000313" key="3">
    <source>
        <dbReference type="EMBL" id="GAA3603061.1"/>
    </source>
</evidence>
<dbReference type="Pfam" id="PF25583">
    <property type="entry name" value="WCX"/>
    <property type="match status" value="1"/>
</dbReference>
<sequence length="322" mass="35507">MAPRKTERILNLTICLLVSGRFVPKSRIREVVEGYHDLSDAAFERTFERDKDELRALGVPIEVGSFDPLFDDEPGYRILPSEFELPAIDLDPEEAAVVGVAARVWQHASMAESTQSALAKLRAAGIEPDTSQLADLQPSVQASEPAFEALWNAVITRTRMSFTYRDGAVRTVEPWGMTSRKGRWYVIGWDLDRKAERMFKVSRISDQPRKVSRAGAYDVPDDVDLRRLARSLAPPEPTAAAVLAIRAGKAPSLRRRGTTPPERVDGPLPPGFEAVEVGFSDVYPLAEEICRHAADVVVLDPPDLRKVVVAGLTAVARVGEAR</sequence>
<dbReference type="Proteomes" id="UP001501490">
    <property type="component" value="Unassembled WGS sequence"/>
</dbReference>
<dbReference type="Pfam" id="PF13280">
    <property type="entry name" value="WYL"/>
    <property type="match status" value="1"/>
</dbReference>
<feature type="domain" description="WCX" evidence="2">
    <location>
        <begin position="240"/>
        <end position="315"/>
    </location>
</feature>
<gene>
    <name evidence="3" type="ORF">GCM10022236_01000</name>
</gene>
<protein>
    <submittedName>
        <fullName evidence="3">WYL domain-containing protein</fullName>
    </submittedName>
</protein>
<feature type="domain" description="WYL" evidence="1">
    <location>
        <begin position="146"/>
        <end position="206"/>
    </location>
</feature>
<dbReference type="PANTHER" id="PTHR34580:SF3">
    <property type="entry name" value="PROTEIN PAFB"/>
    <property type="match status" value="1"/>
</dbReference>
<dbReference type="RefSeq" id="WP_344801108.1">
    <property type="nucleotide sequence ID" value="NZ_BAABAB010000002.1"/>
</dbReference>
<evidence type="ECO:0000259" key="2">
    <source>
        <dbReference type="Pfam" id="PF25583"/>
    </source>
</evidence>
<dbReference type="InterPro" id="IPR057727">
    <property type="entry name" value="WCX_dom"/>
</dbReference>
<evidence type="ECO:0000259" key="1">
    <source>
        <dbReference type="Pfam" id="PF13280"/>
    </source>
</evidence>
<dbReference type="InterPro" id="IPR051534">
    <property type="entry name" value="CBASS_pafABC_assoc_protein"/>
</dbReference>